<evidence type="ECO:0000259" key="1">
    <source>
        <dbReference type="Pfam" id="PF12680"/>
    </source>
</evidence>
<dbReference type="SUPFAM" id="SSF54427">
    <property type="entry name" value="NTF2-like"/>
    <property type="match status" value="1"/>
</dbReference>
<evidence type="ECO:0000313" key="3">
    <source>
        <dbReference type="Proteomes" id="UP000641454"/>
    </source>
</evidence>
<sequence>MKKLAIIILGTLIIVSCNNQKKQSMNSTENEKLVKTYFEHFNNHDWEKMANMYVEISEFKDPSLGKGIVKQNRKEIIEKYSELNKIFPDLHDKVIQTYSSGENHIIIEFISSGTAPDNSKFELPICTILTIENGMITKDFTYFDNFEEEK</sequence>
<dbReference type="Gene3D" id="3.10.450.50">
    <property type="match status" value="1"/>
</dbReference>
<dbReference type="Pfam" id="PF12680">
    <property type="entry name" value="SnoaL_2"/>
    <property type="match status" value="1"/>
</dbReference>
<protein>
    <submittedName>
        <fullName evidence="2">Nuclear transport factor 2 family protein</fullName>
    </submittedName>
</protein>
<dbReference type="Proteomes" id="UP000641454">
    <property type="component" value="Unassembled WGS sequence"/>
</dbReference>
<dbReference type="EMBL" id="JACRUL010000087">
    <property type="protein sequence ID" value="MBC5846209.1"/>
    <property type="molecule type" value="Genomic_DNA"/>
</dbReference>
<organism evidence="2 3">
    <name type="scientific">Flavobacterium muglaense</name>
    <dbReference type="NCBI Taxonomy" id="2764716"/>
    <lineage>
        <taxon>Bacteria</taxon>
        <taxon>Pseudomonadati</taxon>
        <taxon>Bacteroidota</taxon>
        <taxon>Flavobacteriia</taxon>
        <taxon>Flavobacteriales</taxon>
        <taxon>Flavobacteriaceae</taxon>
        <taxon>Flavobacterium</taxon>
    </lineage>
</organism>
<proteinExistence type="predicted"/>
<dbReference type="PROSITE" id="PS51257">
    <property type="entry name" value="PROKAR_LIPOPROTEIN"/>
    <property type="match status" value="1"/>
</dbReference>
<dbReference type="InterPro" id="IPR037401">
    <property type="entry name" value="SnoaL-like"/>
</dbReference>
<comment type="caution">
    <text evidence="2">The sequence shown here is derived from an EMBL/GenBank/DDBJ whole genome shotgun (WGS) entry which is preliminary data.</text>
</comment>
<name>A0A923SHZ8_9FLAO</name>
<feature type="domain" description="SnoaL-like" evidence="1">
    <location>
        <begin position="34"/>
        <end position="137"/>
    </location>
</feature>
<keyword evidence="3" id="KW-1185">Reference proteome</keyword>
<dbReference type="RefSeq" id="WP_187021635.1">
    <property type="nucleotide sequence ID" value="NZ_JACRUK010000086.1"/>
</dbReference>
<reference evidence="2 3" key="1">
    <citation type="submission" date="2020-08" db="EMBL/GenBank/DDBJ databases">
        <title>Description of novel Flavobacterium F-392 isolate.</title>
        <authorList>
            <person name="Saticioglu I.B."/>
            <person name="Duman M."/>
            <person name="Altun S."/>
        </authorList>
    </citation>
    <scope>NUCLEOTIDE SEQUENCE [LARGE SCALE GENOMIC DNA]</scope>
    <source>
        <strain evidence="2 3">F-392</strain>
    </source>
</reference>
<accession>A0A923SHZ8</accession>
<dbReference type="InterPro" id="IPR032710">
    <property type="entry name" value="NTF2-like_dom_sf"/>
</dbReference>
<evidence type="ECO:0000313" key="2">
    <source>
        <dbReference type="EMBL" id="MBC5846209.1"/>
    </source>
</evidence>
<gene>
    <name evidence="2" type="ORF">H8R25_17485</name>
</gene>
<dbReference type="AlphaFoldDB" id="A0A923SHZ8"/>